<gene>
    <name evidence="2" type="ORF">HNR71_003596</name>
    <name evidence="3" type="ORF">HPO96_04220</name>
</gene>
<organism evidence="3 4">
    <name type="scientific">Kribbella sandramycini</name>
    <dbReference type="NCBI Taxonomy" id="60450"/>
    <lineage>
        <taxon>Bacteria</taxon>
        <taxon>Bacillati</taxon>
        <taxon>Actinomycetota</taxon>
        <taxon>Actinomycetes</taxon>
        <taxon>Propionibacteriales</taxon>
        <taxon>Kribbellaceae</taxon>
        <taxon>Kribbella</taxon>
    </lineage>
</organism>
<dbReference type="PROSITE" id="PS51186">
    <property type="entry name" value="GNAT"/>
    <property type="match status" value="1"/>
</dbReference>
<dbReference type="RefSeq" id="WP_171671140.1">
    <property type="nucleotide sequence ID" value="NZ_BAAAGT010000003.1"/>
</dbReference>
<proteinExistence type="predicted"/>
<dbReference type="Pfam" id="PF00583">
    <property type="entry name" value="Acetyltransf_1"/>
    <property type="match status" value="1"/>
</dbReference>
<evidence type="ECO:0000313" key="2">
    <source>
        <dbReference type="EMBL" id="MBB6567959.1"/>
    </source>
</evidence>
<sequence length="326" mass="35949">MHIVNVDGRDAEVFRQFYAVKYAVRQEELEFPVGLGAEEARVLMAGTHTDVRADGAGLVDGDVWAGVVWFDWWLAGNTDTVDVEFAVAPAYRRRGIATRLLDVAIDWARSAGRRVLSGVNLAGDPVTGDSPGSAFAAARGFVRKHSELHQVLELPIDVQERAVPGYELVQWREHTPVEWLEQFADLQTGMSQDVPAGERTTEPVLWTPQLIREAEARRLAQGRFTYTTAAVHGASGELAAYTQMGGTPETPDRLGQYDTYVRRSHRGHGLGLAVKAPNLRALQAGLARPAVLHTWNAPENAPMIAVNDRLGFRPVNIRTTWELAVR</sequence>
<dbReference type="Proteomes" id="UP000534306">
    <property type="component" value="Unassembled WGS sequence"/>
</dbReference>
<dbReference type="EMBL" id="JABJRC010000001">
    <property type="protein sequence ID" value="NOL39446.1"/>
    <property type="molecule type" value="Genomic_DNA"/>
</dbReference>
<dbReference type="InterPro" id="IPR000182">
    <property type="entry name" value="GNAT_dom"/>
</dbReference>
<evidence type="ECO:0000313" key="4">
    <source>
        <dbReference type="Proteomes" id="UP000534306"/>
    </source>
</evidence>
<name>A0A7Y4KX06_9ACTN</name>
<accession>A0A7Y4KX06</accession>
<evidence type="ECO:0000313" key="5">
    <source>
        <dbReference type="Proteomes" id="UP000553957"/>
    </source>
</evidence>
<dbReference type="CDD" id="cd04301">
    <property type="entry name" value="NAT_SF"/>
    <property type="match status" value="1"/>
</dbReference>
<keyword evidence="3" id="KW-0808">Transferase</keyword>
<evidence type="ECO:0000313" key="3">
    <source>
        <dbReference type="EMBL" id="NOL39446.1"/>
    </source>
</evidence>
<evidence type="ECO:0000259" key="1">
    <source>
        <dbReference type="PROSITE" id="PS51186"/>
    </source>
</evidence>
<protein>
    <submittedName>
        <fullName evidence="3">GNAT family N-acetyltransferase</fullName>
    </submittedName>
    <submittedName>
        <fullName evidence="2">GNAT superfamily N-acetyltransferase</fullName>
    </submittedName>
</protein>
<reference evidence="3 4" key="1">
    <citation type="submission" date="2020-05" db="EMBL/GenBank/DDBJ databases">
        <title>Genome sequence of Kribbella sandramycini ATCC 39419.</title>
        <authorList>
            <person name="Maclea K.S."/>
            <person name="Fair J.L."/>
        </authorList>
    </citation>
    <scope>NUCLEOTIDE SEQUENCE [LARGE SCALE GENOMIC DNA]</scope>
    <source>
        <strain evidence="3 4">ATCC 39419</strain>
    </source>
</reference>
<dbReference type="Proteomes" id="UP000553957">
    <property type="component" value="Unassembled WGS sequence"/>
</dbReference>
<dbReference type="Gene3D" id="3.40.630.30">
    <property type="match status" value="1"/>
</dbReference>
<keyword evidence="4" id="KW-1185">Reference proteome</keyword>
<comment type="caution">
    <text evidence="3">The sequence shown here is derived from an EMBL/GenBank/DDBJ whole genome shotgun (WGS) entry which is preliminary data.</text>
</comment>
<feature type="domain" description="N-acetyltransferase" evidence="1">
    <location>
        <begin position="1"/>
        <end position="185"/>
    </location>
</feature>
<dbReference type="EMBL" id="JACHKF010000001">
    <property type="protein sequence ID" value="MBB6567959.1"/>
    <property type="molecule type" value="Genomic_DNA"/>
</dbReference>
<reference evidence="2 5" key="2">
    <citation type="submission" date="2020-08" db="EMBL/GenBank/DDBJ databases">
        <title>Sequencing the genomes of 1000 actinobacteria strains.</title>
        <authorList>
            <person name="Klenk H.-P."/>
        </authorList>
    </citation>
    <scope>NUCLEOTIDE SEQUENCE [LARGE SCALE GENOMIC DNA]</scope>
    <source>
        <strain evidence="2 5">DSM 15626</strain>
    </source>
</reference>
<dbReference type="InterPro" id="IPR016181">
    <property type="entry name" value="Acyl_CoA_acyltransferase"/>
</dbReference>
<dbReference type="GO" id="GO:0016747">
    <property type="term" value="F:acyltransferase activity, transferring groups other than amino-acyl groups"/>
    <property type="evidence" value="ECO:0007669"/>
    <property type="project" value="InterPro"/>
</dbReference>
<dbReference type="AlphaFoldDB" id="A0A7Y4KX06"/>
<dbReference type="SUPFAM" id="SSF55729">
    <property type="entry name" value="Acyl-CoA N-acyltransferases (Nat)"/>
    <property type="match status" value="2"/>
</dbReference>